<organism evidence="1 2">
    <name type="scientific">Devosia salina</name>
    <dbReference type="NCBI Taxonomy" id="2860336"/>
    <lineage>
        <taxon>Bacteria</taxon>
        <taxon>Pseudomonadati</taxon>
        <taxon>Pseudomonadota</taxon>
        <taxon>Alphaproteobacteria</taxon>
        <taxon>Hyphomicrobiales</taxon>
        <taxon>Devosiaceae</taxon>
        <taxon>Devosia</taxon>
    </lineage>
</organism>
<keyword evidence="2" id="KW-1185">Reference proteome</keyword>
<gene>
    <name evidence="1" type="ORF">K1X15_03755</name>
</gene>
<proteinExistence type="predicted"/>
<evidence type="ECO:0000313" key="2">
    <source>
        <dbReference type="Proteomes" id="UP000825799"/>
    </source>
</evidence>
<protein>
    <recommendedName>
        <fullName evidence="3">Type I secretion protein</fullName>
    </recommendedName>
</protein>
<reference evidence="1 2" key="1">
    <citation type="submission" date="2021-08" db="EMBL/GenBank/DDBJ databases">
        <title>Devosia salina sp. nov., isolated from the South China Sea sediment.</title>
        <authorList>
            <person name="Zhou Z."/>
        </authorList>
    </citation>
    <scope>NUCLEOTIDE SEQUENCE [LARGE SCALE GENOMIC DNA]</scope>
    <source>
        <strain evidence="1 2">SCS-3</strain>
    </source>
</reference>
<accession>A0ABX8WIZ6</accession>
<evidence type="ECO:0000313" key="1">
    <source>
        <dbReference type="EMBL" id="QYO77694.1"/>
    </source>
</evidence>
<name>A0ABX8WIZ6_9HYPH</name>
<evidence type="ECO:0008006" key="3">
    <source>
        <dbReference type="Google" id="ProtNLM"/>
    </source>
</evidence>
<dbReference type="Proteomes" id="UP000825799">
    <property type="component" value="Chromosome"/>
</dbReference>
<dbReference type="EMBL" id="CP080590">
    <property type="protein sequence ID" value="QYO77694.1"/>
    <property type="molecule type" value="Genomic_DNA"/>
</dbReference>
<sequence>MIVYSALYDENILHFIGQWHMATEGARMRDELIAFRRLQQQEDEPGDVASYRFNQRQYHNIKDYQPGVDYHPHQWDPTGAAPFHMPRLPAWPQDLDETFHLHGPRLGAHWPSLHNWSYPDLVHVIDSPGQVLLIANQAIYLEDNDILDLVGGDLPELDPTLTHRLLELAARAEAIDLLNVLGMPHNESDLGTIVTTAHEIVSELTEDSPDVVALGPSLSGGFMNGEATDEPPLLDDLLPGPFLPDPEAEPRETDYIIKTQNEVGDGGLALQAGANMAMNAAVISDVGLLGGVIAVAGNVYRLDAIIQSNAYSDTDHVNGELIPTEDNGTTTVNYASFAHVPMAYVAPTPAGEDTGGPDNWVISVVDGDLIFAQWVVQSNFVIDNDIHVLTETGAYSNFVTGANMAHNILDFSDLGKVYDLILIGGNLYDANIISQMNVLLDDDWLDLAGSGGSGGTNETSGNLLYNGASITNMGAQNWLDGLPSHYLEALERLSAGGGKMPEGFGDDAAFTGFDTISVLVVTGNVYDLCYISQTNVVGDSDLVAAAEAAALQKAVDSGSNWDISTGENALVNTASILDTDSLGDIAYVGGRLYSDAVLIQSEILSGPTEGGPDALVNEAIAFITADDCDGVFTADDGVNLVPTDSTSVDVLSSVLT</sequence>
<dbReference type="RefSeq" id="WP_220306148.1">
    <property type="nucleotide sequence ID" value="NZ_CP080590.1"/>
</dbReference>